<reference evidence="4" key="1">
    <citation type="submission" date="2017-03" db="EMBL/GenBank/DDBJ databases">
        <authorList>
            <person name="Monnet C."/>
        </authorList>
    </citation>
    <scope>NUCLEOTIDE SEQUENCE [LARGE SCALE GENOMIC DNA]</scope>
    <source>
        <strain evidence="4">P10</strain>
    </source>
</reference>
<evidence type="ECO:0000313" key="4">
    <source>
        <dbReference type="Proteomes" id="UP000234342"/>
    </source>
</evidence>
<gene>
    <name evidence="3" type="ORF">BANT10_02519</name>
</gene>
<feature type="compositionally biased region" description="Polar residues" evidence="1">
    <location>
        <begin position="13"/>
        <end position="27"/>
    </location>
</feature>
<feature type="transmembrane region" description="Helical" evidence="2">
    <location>
        <begin position="168"/>
        <end position="192"/>
    </location>
</feature>
<feature type="transmembrane region" description="Helical" evidence="2">
    <location>
        <begin position="236"/>
        <end position="257"/>
    </location>
</feature>
<protein>
    <submittedName>
        <fullName evidence="3">Uncharacterized protein</fullName>
    </submittedName>
</protein>
<organism evidence="3 4">
    <name type="scientific">Brevibacterium antiquum</name>
    <dbReference type="NCBI Taxonomy" id="234835"/>
    <lineage>
        <taxon>Bacteria</taxon>
        <taxon>Bacillati</taxon>
        <taxon>Actinomycetota</taxon>
        <taxon>Actinomycetes</taxon>
        <taxon>Micrococcales</taxon>
        <taxon>Brevibacteriaceae</taxon>
        <taxon>Brevibacterium</taxon>
    </lineage>
</organism>
<keyword evidence="2" id="KW-0472">Membrane</keyword>
<feature type="transmembrane region" description="Helical" evidence="2">
    <location>
        <begin position="69"/>
        <end position="90"/>
    </location>
</feature>
<name>A0A2H1JZS8_9MICO</name>
<dbReference type="AlphaFoldDB" id="A0A2H1JZS8"/>
<feature type="region of interest" description="Disordered" evidence="1">
    <location>
        <begin position="1"/>
        <end position="51"/>
    </location>
</feature>
<feature type="transmembrane region" description="Helical" evidence="2">
    <location>
        <begin position="102"/>
        <end position="123"/>
    </location>
</feature>
<keyword evidence="4" id="KW-1185">Reference proteome</keyword>
<keyword evidence="2" id="KW-0812">Transmembrane</keyword>
<keyword evidence="2" id="KW-1133">Transmembrane helix</keyword>
<dbReference type="EMBL" id="FXZE01000012">
    <property type="protein sequence ID" value="SMX92798.1"/>
    <property type="molecule type" value="Genomic_DNA"/>
</dbReference>
<proteinExistence type="predicted"/>
<feature type="compositionally biased region" description="Basic residues" evidence="1">
    <location>
        <begin position="1"/>
        <end position="12"/>
    </location>
</feature>
<evidence type="ECO:0000256" key="2">
    <source>
        <dbReference type="SAM" id="Phobius"/>
    </source>
</evidence>
<dbReference type="Proteomes" id="UP000234342">
    <property type="component" value="Unassembled WGS sequence"/>
</dbReference>
<evidence type="ECO:0000256" key="1">
    <source>
        <dbReference type="SAM" id="MobiDB-lite"/>
    </source>
</evidence>
<feature type="transmembrane region" description="Helical" evidence="2">
    <location>
        <begin position="135"/>
        <end position="156"/>
    </location>
</feature>
<sequence length="280" mass="30216">MCSRFHLMKRMRSSPSHTYSDDMSQQAGPGGAPYSPNWSGESSAWAPPTSVPTPVGPGWRAGPGWTARILFWSALAIGSLPELVIMPMLIDGVSPELFTLYPVMRVVVAFLELILGIVALLIVKASPMPMRLFGMGLFLCISIYAFALPHLMPVIVNRVIGSVGSYDLAITIQSIIWTFHGGLVLAGVLIAWNLACNRAGWTHLVAAGYAMLTGLVVAFVEWAMNSLGSSFTTSLVLTQLVLLTVTFGGLGLLHLLGRLSSVGHQRRRGRRPSNEPWTTG</sequence>
<evidence type="ECO:0000313" key="3">
    <source>
        <dbReference type="EMBL" id="SMX92798.1"/>
    </source>
</evidence>
<feature type="transmembrane region" description="Helical" evidence="2">
    <location>
        <begin position="204"/>
        <end position="224"/>
    </location>
</feature>
<accession>A0A2H1JZS8</accession>